<evidence type="ECO:0000259" key="2">
    <source>
        <dbReference type="Pfam" id="PF00975"/>
    </source>
</evidence>
<proteinExistence type="inferred from homology"/>
<dbReference type="SUPFAM" id="SSF53474">
    <property type="entry name" value="alpha/beta-Hydrolases"/>
    <property type="match status" value="1"/>
</dbReference>
<sequence length="239" mass="26437">MNVRLFCLPYAGGSARIYAEWDRQLPDWIDVTPVELPGRGLRFHEPVRTRLDDLVADVHRTVTAQLDGPFAVFGHSLGAMLGFELVRLLAREGRRPEHFYPSGAGAPHLPTRNPAPQFSDAAIRSHLAGLGGTPRELVENDELMDLMMPVLRADFGIADTYRRAPDVTVDCPTTAFGGVDDPEAPPVDVLAWRRHVRAPFAVRFLPGDHFFVNTARSALLDQLIATLQADPTRSGVTRR</sequence>
<dbReference type="PANTHER" id="PTHR11487:SF0">
    <property type="entry name" value="S-ACYL FATTY ACID SYNTHASE THIOESTERASE, MEDIUM CHAIN"/>
    <property type="match status" value="1"/>
</dbReference>
<accession>A0ABS3VNB8</accession>
<dbReference type="RefSeq" id="WP_208812586.1">
    <property type="nucleotide sequence ID" value="NZ_WVUH01000047.1"/>
</dbReference>
<dbReference type="InterPro" id="IPR012223">
    <property type="entry name" value="TEII"/>
</dbReference>
<dbReference type="Gene3D" id="3.40.50.1820">
    <property type="entry name" value="alpha/beta hydrolase"/>
    <property type="match status" value="1"/>
</dbReference>
<protein>
    <submittedName>
        <fullName evidence="3">Thioesterase</fullName>
    </submittedName>
</protein>
<comment type="caution">
    <text evidence="3">The sequence shown here is derived from an EMBL/GenBank/DDBJ whole genome shotgun (WGS) entry which is preliminary data.</text>
</comment>
<organism evidence="3 4">
    <name type="scientific">Micromonospora echinofusca</name>
    <dbReference type="NCBI Taxonomy" id="47858"/>
    <lineage>
        <taxon>Bacteria</taxon>
        <taxon>Bacillati</taxon>
        <taxon>Actinomycetota</taxon>
        <taxon>Actinomycetes</taxon>
        <taxon>Micromonosporales</taxon>
        <taxon>Micromonosporaceae</taxon>
        <taxon>Micromonospora</taxon>
    </lineage>
</organism>
<reference evidence="3 4" key="1">
    <citation type="submission" date="2019-12" db="EMBL/GenBank/DDBJ databases">
        <title>Whole genome sequencing of endophytic Actinobacterium Micromonospora sp. MPMI6T.</title>
        <authorList>
            <person name="Evv R."/>
            <person name="Podile A.R."/>
        </authorList>
    </citation>
    <scope>NUCLEOTIDE SEQUENCE [LARGE SCALE GENOMIC DNA]</scope>
    <source>
        <strain evidence="3 4">MPMI6</strain>
    </source>
</reference>
<gene>
    <name evidence="3" type="ORF">GSF22_08430</name>
</gene>
<name>A0ABS3VNB8_MICEH</name>
<dbReference type="PANTHER" id="PTHR11487">
    <property type="entry name" value="THIOESTERASE"/>
    <property type="match status" value="1"/>
</dbReference>
<dbReference type="Proteomes" id="UP000823521">
    <property type="component" value="Unassembled WGS sequence"/>
</dbReference>
<comment type="similarity">
    <text evidence="1">Belongs to the thioesterase family.</text>
</comment>
<dbReference type="EMBL" id="WVUH01000047">
    <property type="protein sequence ID" value="MBO4206030.1"/>
    <property type="molecule type" value="Genomic_DNA"/>
</dbReference>
<dbReference type="InterPro" id="IPR029058">
    <property type="entry name" value="AB_hydrolase_fold"/>
</dbReference>
<evidence type="ECO:0000256" key="1">
    <source>
        <dbReference type="ARBA" id="ARBA00007169"/>
    </source>
</evidence>
<evidence type="ECO:0000313" key="3">
    <source>
        <dbReference type="EMBL" id="MBO4206030.1"/>
    </source>
</evidence>
<dbReference type="InterPro" id="IPR001031">
    <property type="entry name" value="Thioesterase"/>
</dbReference>
<evidence type="ECO:0000313" key="4">
    <source>
        <dbReference type="Proteomes" id="UP000823521"/>
    </source>
</evidence>
<dbReference type="Pfam" id="PF00975">
    <property type="entry name" value="Thioesterase"/>
    <property type="match status" value="1"/>
</dbReference>
<feature type="domain" description="Thioesterase" evidence="2">
    <location>
        <begin position="4"/>
        <end position="224"/>
    </location>
</feature>
<keyword evidence="4" id="KW-1185">Reference proteome</keyword>